<keyword evidence="1" id="KW-0539">Nucleus</keyword>
<evidence type="ECO:0000313" key="3">
    <source>
        <dbReference type="EMBL" id="KAF7473727.1"/>
    </source>
</evidence>
<dbReference type="Pfam" id="PF00046">
    <property type="entry name" value="Homeodomain"/>
    <property type="match status" value="1"/>
</dbReference>
<comment type="subcellular location">
    <subcellularLocation>
        <location evidence="1">Nucleus</location>
    </subcellularLocation>
</comment>
<dbReference type="EMBL" id="WJEC01005094">
    <property type="protein sequence ID" value="KAF7473727.1"/>
    <property type="molecule type" value="Genomic_DNA"/>
</dbReference>
<keyword evidence="1" id="KW-0238">DNA-binding</keyword>
<dbReference type="InterPro" id="IPR001356">
    <property type="entry name" value="HD"/>
</dbReference>
<dbReference type="GO" id="GO:0003677">
    <property type="term" value="F:DNA binding"/>
    <property type="evidence" value="ECO:0007669"/>
    <property type="project" value="UniProtKB-KW"/>
</dbReference>
<dbReference type="CDD" id="cd00086">
    <property type="entry name" value="homeodomain"/>
    <property type="match status" value="1"/>
</dbReference>
<keyword evidence="1" id="KW-0371">Homeobox</keyword>
<evidence type="ECO:0000259" key="2">
    <source>
        <dbReference type="Pfam" id="PF00046"/>
    </source>
</evidence>
<reference evidence="3" key="1">
    <citation type="submission" date="2020-08" db="EMBL/GenBank/DDBJ databases">
        <authorList>
            <person name="Shumante A."/>
            <person name="Zimin A.V."/>
            <person name="Puiu D."/>
            <person name="Salzberg S.L."/>
        </authorList>
    </citation>
    <scope>NUCLEOTIDE SEQUENCE</scope>
    <source>
        <strain evidence="3">WC2-LM</strain>
        <tissue evidence="3">Liver</tissue>
    </source>
</reference>
<evidence type="ECO:0000313" key="4">
    <source>
        <dbReference type="Proteomes" id="UP000662637"/>
    </source>
</evidence>
<dbReference type="SUPFAM" id="SSF46689">
    <property type="entry name" value="Homeodomain-like"/>
    <property type="match status" value="1"/>
</dbReference>
<sequence>MDLLTALDELERDVIAEFELEGLLGGLDPREEMKKLRELLEPFASEWSILFFTKEQTMMLEDHFLKDPFPSRLTLLTLAFRLGLKERDLRHVQALTP</sequence>
<organism evidence="3 4">
    <name type="scientific">Marmota monax</name>
    <name type="common">Woodchuck</name>
    <dbReference type="NCBI Taxonomy" id="9995"/>
    <lineage>
        <taxon>Eukaryota</taxon>
        <taxon>Metazoa</taxon>
        <taxon>Chordata</taxon>
        <taxon>Craniata</taxon>
        <taxon>Vertebrata</taxon>
        <taxon>Euteleostomi</taxon>
        <taxon>Mammalia</taxon>
        <taxon>Eutheria</taxon>
        <taxon>Euarchontoglires</taxon>
        <taxon>Glires</taxon>
        <taxon>Rodentia</taxon>
        <taxon>Sciuromorpha</taxon>
        <taxon>Sciuridae</taxon>
        <taxon>Xerinae</taxon>
        <taxon>Marmotini</taxon>
        <taxon>Marmota</taxon>
    </lineage>
</organism>
<proteinExistence type="predicted"/>
<dbReference type="AlphaFoldDB" id="A0A834UVV3"/>
<comment type="caution">
    <text evidence="3">The sequence shown here is derived from an EMBL/GenBank/DDBJ whole genome shotgun (WGS) entry which is preliminary data.</text>
</comment>
<dbReference type="InterPro" id="IPR009057">
    <property type="entry name" value="Homeodomain-like_sf"/>
</dbReference>
<dbReference type="Gene3D" id="1.10.10.60">
    <property type="entry name" value="Homeodomain-like"/>
    <property type="match status" value="1"/>
</dbReference>
<accession>A0A834UVV3</accession>
<name>A0A834UVV3_MARMO</name>
<dbReference type="GO" id="GO:0005634">
    <property type="term" value="C:nucleus"/>
    <property type="evidence" value="ECO:0007669"/>
    <property type="project" value="UniProtKB-SubCell"/>
</dbReference>
<evidence type="ECO:0000256" key="1">
    <source>
        <dbReference type="RuleBase" id="RU000682"/>
    </source>
</evidence>
<feature type="domain" description="Homeobox" evidence="2">
    <location>
        <begin position="52"/>
        <end position="88"/>
    </location>
</feature>
<gene>
    <name evidence="3" type="ORF">GHT09_015675</name>
</gene>
<dbReference type="Proteomes" id="UP000662637">
    <property type="component" value="Unassembled WGS sequence"/>
</dbReference>
<protein>
    <recommendedName>
        <fullName evidence="2">Homeobox domain-containing protein</fullName>
    </recommendedName>
</protein>